<dbReference type="eggNOG" id="KOG2533">
    <property type="taxonomic scope" value="Eukaryota"/>
</dbReference>
<keyword evidence="2" id="KW-0813">Transport</keyword>
<dbReference type="SUPFAM" id="SSF103473">
    <property type="entry name" value="MFS general substrate transporter"/>
    <property type="match status" value="1"/>
</dbReference>
<dbReference type="Proteomes" id="UP000009131">
    <property type="component" value="Unassembled WGS sequence"/>
</dbReference>
<evidence type="ECO:0000256" key="3">
    <source>
        <dbReference type="ARBA" id="ARBA00022692"/>
    </source>
</evidence>
<evidence type="ECO:0000313" key="8">
    <source>
        <dbReference type="EMBL" id="GAA97092.1"/>
    </source>
</evidence>
<keyword evidence="3 6" id="KW-0812">Transmembrane</keyword>
<dbReference type="FunCoup" id="G7E2N2">
    <property type="interactions" value="49"/>
</dbReference>
<dbReference type="InterPro" id="IPR011701">
    <property type="entry name" value="MFS"/>
</dbReference>
<organism evidence="8 9">
    <name type="scientific">Mixia osmundae (strain CBS 9802 / IAM 14324 / JCM 22182 / KY 12970)</name>
    <dbReference type="NCBI Taxonomy" id="764103"/>
    <lineage>
        <taxon>Eukaryota</taxon>
        <taxon>Fungi</taxon>
        <taxon>Dikarya</taxon>
        <taxon>Basidiomycota</taxon>
        <taxon>Pucciniomycotina</taxon>
        <taxon>Mixiomycetes</taxon>
        <taxon>Mixiales</taxon>
        <taxon>Mixiaceae</taxon>
        <taxon>Mixia</taxon>
    </lineage>
</organism>
<dbReference type="GO" id="GO:0016020">
    <property type="term" value="C:membrane"/>
    <property type="evidence" value="ECO:0007669"/>
    <property type="project" value="UniProtKB-SubCell"/>
</dbReference>
<feature type="transmembrane region" description="Helical" evidence="6">
    <location>
        <begin position="168"/>
        <end position="189"/>
    </location>
</feature>
<comment type="subcellular location">
    <subcellularLocation>
        <location evidence="1">Membrane</location>
        <topology evidence="1">Multi-pass membrane protein</topology>
    </subcellularLocation>
</comment>
<feature type="transmembrane region" description="Helical" evidence="6">
    <location>
        <begin position="336"/>
        <end position="354"/>
    </location>
</feature>
<dbReference type="InterPro" id="IPR020846">
    <property type="entry name" value="MFS_dom"/>
</dbReference>
<reference evidence="8 9" key="1">
    <citation type="journal article" date="2011" name="J. Gen. Appl. Microbiol.">
        <title>Draft genome sequencing of the enigmatic basidiomycete Mixia osmundae.</title>
        <authorList>
            <person name="Nishida H."/>
            <person name="Nagatsuka Y."/>
            <person name="Sugiyama J."/>
        </authorList>
    </citation>
    <scope>NUCLEOTIDE SEQUENCE [LARGE SCALE GENOMIC DNA]</scope>
    <source>
        <strain evidence="9">CBS 9802 / IAM 14324 / JCM 22182 / KY 12970</strain>
    </source>
</reference>
<dbReference type="STRING" id="764103.G7E2N2"/>
<feature type="transmembrane region" description="Helical" evidence="6">
    <location>
        <begin position="395"/>
        <end position="415"/>
    </location>
</feature>
<feature type="transmembrane region" description="Helical" evidence="6">
    <location>
        <begin position="42"/>
        <end position="59"/>
    </location>
</feature>
<keyword evidence="5 6" id="KW-0472">Membrane</keyword>
<dbReference type="AlphaFoldDB" id="G7E2N2"/>
<evidence type="ECO:0000256" key="5">
    <source>
        <dbReference type="ARBA" id="ARBA00023136"/>
    </source>
</evidence>
<comment type="caution">
    <text evidence="8">The sequence shown here is derived from an EMBL/GenBank/DDBJ whole genome shotgun (WGS) entry which is preliminary data.</text>
</comment>
<dbReference type="OrthoDB" id="6730379at2759"/>
<name>G7E2N2_MIXOS</name>
<feature type="transmembrane region" description="Helical" evidence="6">
    <location>
        <begin position="108"/>
        <end position="126"/>
    </location>
</feature>
<feature type="domain" description="Major facilitator superfamily (MFS) profile" evidence="7">
    <location>
        <begin position="29"/>
        <end position="451"/>
    </location>
</feature>
<dbReference type="PROSITE" id="PS50850">
    <property type="entry name" value="MFS"/>
    <property type="match status" value="1"/>
</dbReference>
<evidence type="ECO:0000256" key="6">
    <source>
        <dbReference type="SAM" id="Phobius"/>
    </source>
</evidence>
<dbReference type="Pfam" id="PF07690">
    <property type="entry name" value="MFS_1"/>
    <property type="match status" value="1"/>
</dbReference>
<gene>
    <name evidence="8" type="primary">Mo03767</name>
    <name evidence="8" type="ORF">E5Q_03767</name>
</gene>
<feature type="transmembrane region" description="Helical" evidence="6">
    <location>
        <begin position="421"/>
        <end position="442"/>
    </location>
</feature>
<feature type="transmembrane region" description="Helical" evidence="6">
    <location>
        <begin position="270"/>
        <end position="293"/>
    </location>
</feature>
<dbReference type="HOGENOM" id="CLU_001265_0_5_1"/>
<dbReference type="OMA" id="AVYCTQY"/>
<feature type="transmembrane region" description="Helical" evidence="6">
    <location>
        <begin position="305"/>
        <end position="324"/>
    </location>
</feature>
<dbReference type="Gene3D" id="1.20.1250.20">
    <property type="entry name" value="MFS general substrate transporter like domains"/>
    <property type="match status" value="2"/>
</dbReference>
<evidence type="ECO:0000256" key="2">
    <source>
        <dbReference type="ARBA" id="ARBA00022448"/>
    </source>
</evidence>
<evidence type="ECO:0000259" key="7">
    <source>
        <dbReference type="PROSITE" id="PS50850"/>
    </source>
</evidence>
<dbReference type="EMBL" id="BABT02000110">
    <property type="protein sequence ID" value="GAA97092.1"/>
    <property type="molecule type" value="Genomic_DNA"/>
</dbReference>
<dbReference type="PANTHER" id="PTHR43791:SF36">
    <property type="entry name" value="TRANSPORTER, PUTATIVE (AFU_ORTHOLOGUE AFUA_6G08340)-RELATED"/>
    <property type="match status" value="1"/>
</dbReference>
<proteinExistence type="predicted"/>
<evidence type="ECO:0000256" key="4">
    <source>
        <dbReference type="ARBA" id="ARBA00022989"/>
    </source>
</evidence>
<evidence type="ECO:0000313" key="9">
    <source>
        <dbReference type="Proteomes" id="UP000009131"/>
    </source>
</evidence>
<dbReference type="RefSeq" id="XP_014565343.1">
    <property type="nucleotide sequence ID" value="XM_014709857.1"/>
</dbReference>
<dbReference type="InParanoid" id="G7E2N2"/>
<protein>
    <recommendedName>
        <fullName evidence="7">Major facilitator superfamily (MFS) profile domain-containing protein</fullName>
    </recommendedName>
</protein>
<evidence type="ECO:0000256" key="1">
    <source>
        <dbReference type="ARBA" id="ARBA00004141"/>
    </source>
</evidence>
<dbReference type="GO" id="GO:0022857">
    <property type="term" value="F:transmembrane transporter activity"/>
    <property type="evidence" value="ECO:0007669"/>
    <property type="project" value="InterPro"/>
</dbReference>
<reference evidence="8 9" key="2">
    <citation type="journal article" date="2012" name="Open Biol.">
        <title>Characteristics of nucleosomes and linker DNA regions on the genome of the basidiomycete Mixia osmundae revealed by mono- and dinucleosome mapping.</title>
        <authorList>
            <person name="Nishida H."/>
            <person name="Kondo S."/>
            <person name="Matsumoto T."/>
            <person name="Suzuki Y."/>
            <person name="Yoshikawa H."/>
            <person name="Taylor T.D."/>
            <person name="Sugiyama J."/>
        </authorList>
    </citation>
    <scope>NUCLEOTIDE SEQUENCE [LARGE SCALE GENOMIC DNA]</scope>
    <source>
        <strain evidence="9">CBS 9802 / IAM 14324 / JCM 22182 / KY 12970</strain>
    </source>
</reference>
<keyword evidence="4 6" id="KW-1133">Transmembrane helix</keyword>
<feature type="transmembrane region" description="Helical" evidence="6">
    <location>
        <begin position="360"/>
        <end position="383"/>
    </location>
</feature>
<feature type="transmembrane region" description="Helical" evidence="6">
    <location>
        <begin position="79"/>
        <end position="96"/>
    </location>
</feature>
<feature type="transmembrane region" description="Helical" evidence="6">
    <location>
        <begin position="201"/>
        <end position="222"/>
    </location>
</feature>
<accession>G7E2N2</accession>
<dbReference type="PANTHER" id="PTHR43791">
    <property type="entry name" value="PERMEASE-RELATED"/>
    <property type="match status" value="1"/>
</dbReference>
<keyword evidence="9" id="KW-1185">Reference proteome</keyword>
<feature type="transmembrane region" description="Helical" evidence="6">
    <location>
        <begin position="132"/>
        <end position="156"/>
    </location>
</feature>
<sequence length="493" mass="53466">MTAIVSDSVNLTHEHTDKQGAQGPCGVFQSSAADRQRVLRKIDVAVATCLSAVYLTQYLDKTALRYATVLDLPIVGQQYNLVALSFHLGYILWVFPTQIIARRFPLPLYLGGNLIVWGIVLALLSIARSFVAFFLCRMLLGALESCVSPLLIIVVSNFYTSSEKAKRIAVFYSMDGLTQVLGGLLAYALSYTHNNKLKSYMLLFILLGIFAVLVGLIVTLYLPEAPHLWSSAAPEDKFIAMERVSLEQTSRKVDGNQREQMLEACYDIKIWLLCLMSLLGALPSSALVSFSTIFMGTYGYSDRTVLLLSGPMGLLASAMTLIVCTLSDRRQDRSRPIILAIAPSVVGWIVLLAASDGPRMLSLLGLYLAGIASSSPAIIFSWIAANVAGSTKKAFAGAAVMFSAALGSLAGTEIFEDGRSFMPGKLLCLIVLVIEMTLSLILRRLTLAAQQRKAALLTLRAAKLTQVEMAAEAAKAASSDLTDKQNPYFAYTA</sequence>
<dbReference type="InterPro" id="IPR036259">
    <property type="entry name" value="MFS_trans_sf"/>
</dbReference>